<accession>A0A093EKW8</accession>
<reference evidence="2 3" key="1">
    <citation type="submission" date="2014-04" db="EMBL/GenBank/DDBJ databases">
        <title>Genome evolution of avian class.</title>
        <authorList>
            <person name="Zhang G."/>
            <person name="Li C."/>
        </authorList>
    </citation>
    <scope>NUCLEOTIDE SEQUENCE [LARGE SCALE GENOMIC DNA]</scope>
    <source>
        <strain evidence="2">BGI_N341</strain>
    </source>
</reference>
<dbReference type="Proteomes" id="UP000054190">
    <property type="component" value="Unassembled WGS sequence"/>
</dbReference>
<dbReference type="GO" id="GO:0007508">
    <property type="term" value="P:larval heart development"/>
    <property type="evidence" value="ECO:0007669"/>
    <property type="project" value="TreeGrafter"/>
</dbReference>
<name>A0A093EKW8_TYTAL</name>
<evidence type="ECO:0000313" key="3">
    <source>
        <dbReference type="Proteomes" id="UP000054190"/>
    </source>
</evidence>
<evidence type="ECO:0000256" key="1">
    <source>
        <dbReference type="SAM" id="MobiDB-lite"/>
    </source>
</evidence>
<sequence>CSSHPPQGTEGKGRDWQNEEPPTVGEDQLHNHLRNLKVHKSVGPEEMHLPGDLADEVAEPLSIMFEKSQQSGEVPAGWKKGNITPTFKKGKKEELGNYRPVRLTSVLRKIMEWILLEIILGHMENKVVI</sequence>
<dbReference type="GO" id="GO:0061343">
    <property type="term" value="P:cell adhesion involved in heart morphogenesis"/>
    <property type="evidence" value="ECO:0007669"/>
    <property type="project" value="TreeGrafter"/>
</dbReference>
<protein>
    <recommendedName>
        <fullName evidence="4">RNA-directed DNA polymerase from mobile element jockey</fullName>
    </recommendedName>
</protein>
<evidence type="ECO:0000313" key="2">
    <source>
        <dbReference type="EMBL" id="KFV45526.1"/>
    </source>
</evidence>
<proteinExistence type="predicted"/>
<evidence type="ECO:0008006" key="4">
    <source>
        <dbReference type="Google" id="ProtNLM"/>
    </source>
</evidence>
<organism evidence="2 3">
    <name type="scientific">Tyto alba</name>
    <name type="common">Barn owl</name>
    <dbReference type="NCBI Taxonomy" id="56313"/>
    <lineage>
        <taxon>Eukaryota</taxon>
        <taxon>Metazoa</taxon>
        <taxon>Chordata</taxon>
        <taxon>Craniata</taxon>
        <taxon>Vertebrata</taxon>
        <taxon>Euteleostomi</taxon>
        <taxon>Archelosauria</taxon>
        <taxon>Archosauria</taxon>
        <taxon>Dinosauria</taxon>
        <taxon>Saurischia</taxon>
        <taxon>Theropoda</taxon>
        <taxon>Coelurosauria</taxon>
        <taxon>Aves</taxon>
        <taxon>Neognathae</taxon>
        <taxon>Neoaves</taxon>
        <taxon>Telluraves</taxon>
        <taxon>Strigiformes</taxon>
        <taxon>Tytonidae</taxon>
        <taxon>Tyto</taxon>
    </lineage>
</organism>
<keyword evidence="3" id="KW-1185">Reference proteome</keyword>
<feature type="region of interest" description="Disordered" evidence="1">
    <location>
        <begin position="1"/>
        <end position="29"/>
    </location>
</feature>
<dbReference type="PANTHER" id="PTHR33395">
    <property type="entry name" value="TRANSCRIPTASE, PUTATIVE-RELATED-RELATED"/>
    <property type="match status" value="1"/>
</dbReference>
<dbReference type="PANTHER" id="PTHR33395:SF22">
    <property type="entry name" value="REVERSE TRANSCRIPTASE DOMAIN-CONTAINING PROTEIN"/>
    <property type="match status" value="1"/>
</dbReference>
<dbReference type="AlphaFoldDB" id="A0A093EKW8"/>
<feature type="non-terminal residue" evidence="2">
    <location>
        <position position="1"/>
    </location>
</feature>
<dbReference type="GO" id="GO:0031012">
    <property type="term" value="C:extracellular matrix"/>
    <property type="evidence" value="ECO:0007669"/>
    <property type="project" value="TreeGrafter"/>
</dbReference>
<feature type="non-terminal residue" evidence="2">
    <location>
        <position position="129"/>
    </location>
</feature>
<dbReference type="EMBL" id="KK375184">
    <property type="protein sequence ID" value="KFV45526.1"/>
    <property type="molecule type" value="Genomic_DNA"/>
</dbReference>
<gene>
    <name evidence="2" type="ORF">N341_05866</name>
</gene>